<evidence type="ECO:0000313" key="5">
    <source>
        <dbReference type="Proteomes" id="UP000198649"/>
    </source>
</evidence>
<dbReference type="InterPro" id="IPR013610">
    <property type="entry name" value="ArdC_N"/>
</dbReference>
<evidence type="ECO:0000313" key="4">
    <source>
        <dbReference type="EMBL" id="SFJ33282.1"/>
    </source>
</evidence>
<evidence type="ECO:0008006" key="6">
    <source>
        <dbReference type="Google" id="ProtNLM"/>
    </source>
</evidence>
<proteinExistence type="predicted"/>
<dbReference type="InterPro" id="IPR010359">
    <property type="entry name" value="IrrE_HExxH"/>
</dbReference>
<feature type="domain" description="N-terminal" evidence="3">
    <location>
        <begin position="18"/>
        <end position="100"/>
    </location>
</feature>
<dbReference type="EMBL" id="FOQG01000025">
    <property type="protein sequence ID" value="SFJ33282.1"/>
    <property type="molecule type" value="Genomic_DNA"/>
</dbReference>
<dbReference type="Pfam" id="PF08401">
    <property type="entry name" value="ArdcN"/>
    <property type="match status" value="1"/>
</dbReference>
<evidence type="ECO:0000259" key="2">
    <source>
        <dbReference type="Pfam" id="PF06114"/>
    </source>
</evidence>
<dbReference type="Proteomes" id="UP000198649">
    <property type="component" value="Unassembled WGS sequence"/>
</dbReference>
<name>A0A1I3QIB6_9ACTN</name>
<accession>A0A1I3QIB6</accession>
<feature type="domain" description="IrrE N-terminal-like" evidence="2">
    <location>
        <begin position="205"/>
        <end position="263"/>
    </location>
</feature>
<dbReference type="AlphaFoldDB" id="A0A1I3QIB6"/>
<keyword evidence="5" id="KW-1185">Reference proteome</keyword>
<dbReference type="GO" id="GO:0003697">
    <property type="term" value="F:single-stranded DNA binding"/>
    <property type="evidence" value="ECO:0007669"/>
    <property type="project" value="InterPro"/>
</dbReference>
<gene>
    <name evidence="4" type="ORF">SAMN05216561_12536</name>
</gene>
<organism evidence="4 5">
    <name type="scientific">Nocardioides psychrotolerans</name>
    <dbReference type="NCBI Taxonomy" id="1005945"/>
    <lineage>
        <taxon>Bacteria</taxon>
        <taxon>Bacillati</taxon>
        <taxon>Actinomycetota</taxon>
        <taxon>Actinomycetes</taxon>
        <taxon>Propionibacteriales</taxon>
        <taxon>Nocardioidaceae</taxon>
        <taxon>Nocardioides</taxon>
    </lineage>
</organism>
<protein>
    <recommendedName>
        <fullName evidence="6">Antirestriction protein ArdC</fullName>
    </recommendedName>
</protein>
<feature type="compositionally biased region" description="Basic and acidic residues" evidence="1">
    <location>
        <begin position="333"/>
        <end position="342"/>
    </location>
</feature>
<evidence type="ECO:0000256" key="1">
    <source>
        <dbReference type="SAM" id="MobiDB-lite"/>
    </source>
</evidence>
<dbReference type="RefSeq" id="WP_091117264.1">
    <property type="nucleotide sequence ID" value="NZ_BKAF01000035.1"/>
</dbReference>
<dbReference type="STRING" id="1005945.SAMN05216561_12536"/>
<feature type="region of interest" description="Disordered" evidence="1">
    <location>
        <begin position="333"/>
        <end position="352"/>
    </location>
</feature>
<sequence>MRQQTQSREAREAKLEAIHDQLTKSVAALVSGDDWRRALEFAARFRSRSFNNTMLIYVQHYAAHEAGRVPGPTPTYVAGFKQWLSLNRQVMKGQSGYAILAPVTGRFASSTPQNSGSWRRLGLGEKPKWGEVVRSRLVGVRPAHVWDISQTDGDPIPERPMPTVLQGMAPEGLWDELAAQVEARGFTLRQVPDAAAIGGANGITDYPTREVSVRSDMDAAAQVKTLAHELGHVMLHGPDNEDAAMHRGMAEVEAESVALMIGAAHDLDTASYTIPYVTSWASSVPGKTPVEVVQATAERVRRTAVSILDQLETPQVGDGDPPGLDRQALATKREAAKVEVPARTEPSAVVGL</sequence>
<dbReference type="Pfam" id="PF06114">
    <property type="entry name" value="Peptidase_M78"/>
    <property type="match status" value="1"/>
</dbReference>
<reference evidence="4 5" key="1">
    <citation type="submission" date="2016-10" db="EMBL/GenBank/DDBJ databases">
        <authorList>
            <person name="de Groot N.N."/>
        </authorList>
    </citation>
    <scope>NUCLEOTIDE SEQUENCE [LARGE SCALE GENOMIC DNA]</scope>
    <source>
        <strain evidence="4 5">CGMCC 1.11156</strain>
    </source>
</reference>
<evidence type="ECO:0000259" key="3">
    <source>
        <dbReference type="Pfam" id="PF08401"/>
    </source>
</evidence>